<name>A0A518CEZ4_9BACT</name>
<feature type="transmembrane region" description="Helical" evidence="1">
    <location>
        <begin position="6"/>
        <end position="25"/>
    </location>
</feature>
<keyword evidence="1" id="KW-1133">Transmembrane helix</keyword>
<dbReference type="Proteomes" id="UP000318626">
    <property type="component" value="Chromosome"/>
</dbReference>
<keyword evidence="1" id="KW-0812">Transmembrane</keyword>
<accession>A0A518CEZ4</accession>
<sequence length="188" mass="21187">MNERFLRNAFIMIVVLGGMFLYGLIRPFDGDDQVSIGDRTVTSRRAKVIDRGKEDTRNVVVQPSPKFLIEYAFGDGTEGFNILRIRADGTGEYNYWDQESESARQKRLTFKLSRAELEEICGKLNQSGFMALANEYHGDVTGGTQVAITVVTGHVEKEVYCDNHFPVAVVAVADYLEKEVIQPNRNRS</sequence>
<proteinExistence type="predicted"/>
<gene>
    <name evidence="2" type="ORF">Pan97_48850</name>
</gene>
<keyword evidence="1" id="KW-0472">Membrane</keyword>
<evidence type="ECO:0000313" key="2">
    <source>
        <dbReference type="EMBL" id="QDU77806.1"/>
    </source>
</evidence>
<organism evidence="2 3">
    <name type="scientific">Bremerella volcania</name>
    <dbReference type="NCBI Taxonomy" id="2527984"/>
    <lineage>
        <taxon>Bacteria</taxon>
        <taxon>Pseudomonadati</taxon>
        <taxon>Planctomycetota</taxon>
        <taxon>Planctomycetia</taxon>
        <taxon>Pirellulales</taxon>
        <taxon>Pirellulaceae</taxon>
        <taxon>Bremerella</taxon>
    </lineage>
</organism>
<reference evidence="3" key="1">
    <citation type="submission" date="2019-02" db="EMBL/GenBank/DDBJ databases">
        <title>Deep-cultivation of Planctomycetes and their phenomic and genomic characterization uncovers novel biology.</title>
        <authorList>
            <person name="Wiegand S."/>
            <person name="Jogler M."/>
            <person name="Boedeker C."/>
            <person name="Pinto D."/>
            <person name="Vollmers J."/>
            <person name="Rivas-Marin E."/>
            <person name="Kohn T."/>
            <person name="Peeters S.H."/>
            <person name="Heuer A."/>
            <person name="Rast P."/>
            <person name="Oberbeckmann S."/>
            <person name="Bunk B."/>
            <person name="Jeske O."/>
            <person name="Meyerdierks A."/>
            <person name="Storesund J.E."/>
            <person name="Kallscheuer N."/>
            <person name="Luecker S."/>
            <person name="Lage O.M."/>
            <person name="Pohl T."/>
            <person name="Merkel B.J."/>
            <person name="Hornburger P."/>
            <person name="Mueller R.-W."/>
            <person name="Bruemmer F."/>
            <person name="Labrenz M."/>
            <person name="Spormann A.M."/>
            <person name="Op den Camp H."/>
            <person name="Overmann J."/>
            <person name="Amann R."/>
            <person name="Jetten M.S.M."/>
            <person name="Mascher T."/>
            <person name="Medema M.H."/>
            <person name="Devos D.P."/>
            <person name="Kaster A.-K."/>
            <person name="Ovreas L."/>
            <person name="Rohde M."/>
            <person name="Galperin M.Y."/>
            <person name="Jogler C."/>
        </authorList>
    </citation>
    <scope>NUCLEOTIDE SEQUENCE [LARGE SCALE GENOMIC DNA]</scope>
    <source>
        <strain evidence="3">Pan97</strain>
    </source>
</reference>
<dbReference type="AlphaFoldDB" id="A0A518CEZ4"/>
<evidence type="ECO:0000313" key="3">
    <source>
        <dbReference type="Proteomes" id="UP000318626"/>
    </source>
</evidence>
<protein>
    <submittedName>
        <fullName evidence="2">Uncharacterized protein</fullName>
    </submittedName>
</protein>
<keyword evidence="3" id="KW-1185">Reference proteome</keyword>
<dbReference type="EMBL" id="CP036289">
    <property type="protein sequence ID" value="QDU77806.1"/>
    <property type="molecule type" value="Genomic_DNA"/>
</dbReference>
<dbReference type="KEGG" id="bvo:Pan97_48850"/>
<evidence type="ECO:0000256" key="1">
    <source>
        <dbReference type="SAM" id="Phobius"/>
    </source>
</evidence>